<accession>A0A2S4M6W4</accession>
<dbReference type="InterPro" id="IPR011577">
    <property type="entry name" value="Cyt_b561_bac/Ni-Hgenase"/>
</dbReference>
<evidence type="ECO:0000256" key="2">
    <source>
        <dbReference type="ARBA" id="ARBA00004651"/>
    </source>
</evidence>
<feature type="transmembrane region" description="Helical" evidence="13">
    <location>
        <begin position="42"/>
        <end position="64"/>
    </location>
</feature>
<evidence type="ECO:0000313" key="16">
    <source>
        <dbReference type="Proteomes" id="UP000236919"/>
    </source>
</evidence>
<evidence type="ECO:0000256" key="6">
    <source>
        <dbReference type="ARBA" id="ARBA00022692"/>
    </source>
</evidence>
<dbReference type="Gene3D" id="1.20.950.20">
    <property type="entry name" value="Transmembrane di-heme cytochromes, Chain C"/>
    <property type="match status" value="1"/>
</dbReference>
<dbReference type="EMBL" id="PQFZ01000009">
    <property type="protein sequence ID" value="POR50339.1"/>
    <property type="molecule type" value="Genomic_DNA"/>
</dbReference>
<keyword evidence="4" id="KW-1003">Cell membrane</keyword>
<evidence type="ECO:0000256" key="12">
    <source>
        <dbReference type="ARBA" id="ARBA00037975"/>
    </source>
</evidence>
<comment type="cofactor">
    <cofactor evidence="1">
        <name>heme b</name>
        <dbReference type="ChEBI" id="CHEBI:60344"/>
    </cofactor>
</comment>
<evidence type="ECO:0000256" key="1">
    <source>
        <dbReference type="ARBA" id="ARBA00001970"/>
    </source>
</evidence>
<dbReference type="GO" id="GO:0009055">
    <property type="term" value="F:electron transfer activity"/>
    <property type="evidence" value="ECO:0007669"/>
    <property type="project" value="InterPro"/>
</dbReference>
<feature type="transmembrane region" description="Helical" evidence="13">
    <location>
        <begin position="12"/>
        <end position="30"/>
    </location>
</feature>
<feature type="transmembrane region" description="Helical" evidence="13">
    <location>
        <begin position="143"/>
        <end position="164"/>
    </location>
</feature>
<keyword evidence="5" id="KW-0349">Heme</keyword>
<feature type="transmembrane region" description="Helical" evidence="13">
    <location>
        <begin position="76"/>
        <end position="100"/>
    </location>
</feature>
<comment type="caution">
    <text evidence="15">The sequence shown here is derived from an EMBL/GenBank/DDBJ whole genome shotgun (WGS) entry which is preliminary data.</text>
</comment>
<keyword evidence="11 13" id="KW-0472">Membrane</keyword>
<sequence length="185" mass="19604">MPTRRYDPVTISLHWIIALAVFAAYAIGLVREELPKGDFRAGLLTLHMSIGLLVIALTIMRIGWRAMTPAPKAIAAAPMAAFAARMAHLGLYGAMFAIPLIGLSAAWMKGRVVGLFSLVVIPSPFALDIALAKTLEDAHGVAAHAFMILAGGHALAAIGHHLVLRDATLARMVPFVTPRRSSPGA</sequence>
<comment type="similarity">
    <text evidence="12">Belongs to the cytochrome b561 family.</text>
</comment>
<evidence type="ECO:0000256" key="10">
    <source>
        <dbReference type="ARBA" id="ARBA00023004"/>
    </source>
</evidence>
<evidence type="ECO:0000256" key="8">
    <source>
        <dbReference type="ARBA" id="ARBA00022982"/>
    </source>
</evidence>
<dbReference type="GO" id="GO:0022904">
    <property type="term" value="P:respiratory electron transport chain"/>
    <property type="evidence" value="ECO:0007669"/>
    <property type="project" value="InterPro"/>
</dbReference>
<keyword evidence="16" id="KW-1185">Reference proteome</keyword>
<dbReference type="GO" id="GO:0046872">
    <property type="term" value="F:metal ion binding"/>
    <property type="evidence" value="ECO:0007669"/>
    <property type="project" value="UniProtKB-KW"/>
</dbReference>
<evidence type="ECO:0000256" key="13">
    <source>
        <dbReference type="SAM" id="Phobius"/>
    </source>
</evidence>
<dbReference type="OrthoDB" id="7280471at2"/>
<proteinExistence type="inferred from homology"/>
<keyword evidence="3" id="KW-0813">Transport</keyword>
<keyword evidence="8" id="KW-0249">Electron transport</keyword>
<keyword evidence="6 13" id="KW-0812">Transmembrane</keyword>
<evidence type="ECO:0000256" key="3">
    <source>
        <dbReference type="ARBA" id="ARBA00022448"/>
    </source>
</evidence>
<dbReference type="PANTHER" id="PTHR30529">
    <property type="entry name" value="CYTOCHROME B561"/>
    <property type="match status" value="1"/>
</dbReference>
<dbReference type="Proteomes" id="UP000236919">
    <property type="component" value="Unassembled WGS sequence"/>
</dbReference>
<keyword evidence="10" id="KW-0408">Iron</keyword>
<evidence type="ECO:0000256" key="9">
    <source>
        <dbReference type="ARBA" id="ARBA00022989"/>
    </source>
</evidence>
<dbReference type="AlphaFoldDB" id="A0A2S4M6W4"/>
<dbReference type="GO" id="GO:0005886">
    <property type="term" value="C:plasma membrane"/>
    <property type="evidence" value="ECO:0007669"/>
    <property type="project" value="UniProtKB-SubCell"/>
</dbReference>
<evidence type="ECO:0000259" key="14">
    <source>
        <dbReference type="Pfam" id="PF01292"/>
    </source>
</evidence>
<evidence type="ECO:0000256" key="11">
    <source>
        <dbReference type="ARBA" id="ARBA00023136"/>
    </source>
</evidence>
<gene>
    <name evidence="15" type="ORF">CYD53_10947</name>
</gene>
<dbReference type="Pfam" id="PF01292">
    <property type="entry name" value="Ni_hydr_CYTB"/>
    <property type="match status" value="1"/>
</dbReference>
<name>A0A2S4M6W4_9HYPH</name>
<comment type="subcellular location">
    <subcellularLocation>
        <location evidence="2">Cell membrane</location>
        <topology evidence="2">Multi-pass membrane protein</topology>
    </subcellularLocation>
</comment>
<evidence type="ECO:0000256" key="4">
    <source>
        <dbReference type="ARBA" id="ARBA00022475"/>
    </source>
</evidence>
<evidence type="ECO:0000256" key="7">
    <source>
        <dbReference type="ARBA" id="ARBA00022723"/>
    </source>
</evidence>
<dbReference type="PANTHER" id="PTHR30529:SF1">
    <property type="entry name" value="CYTOCHROME B561 HOMOLOG 2"/>
    <property type="match status" value="1"/>
</dbReference>
<protein>
    <submittedName>
        <fullName evidence="15">Cytochrome b561</fullName>
    </submittedName>
</protein>
<dbReference type="InterPro" id="IPR016174">
    <property type="entry name" value="Di-haem_cyt_TM"/>
</dbReference>
<feature type="transmembrane region" description="Helical" evidence="13">
    <location>
        <begin position="112"/>
        <end position="131"/>
    </location>
</feature>
<reference evidence="15 16" key="1">
    <citation type="submission" date="2018-01" db="EMBL/GenBank/DDBJ databases">
        <title>Genomic Encyclopedia of Type Strains, Phase III (KMG-III): the genomes of soil and plant-associated and newly described type strains.</title>
        <authorList>
            <person name="Whitman W."/>
        </authorList>
    </citation>
    <scope>NUCLEOTIDE SEQUENCE [LARGE SCALE GENOMIC DNA]</scope>
    <source>
        <strain evidence="15 16">1131</strain>
    </source>
</reference>
<dbReference type="GO" id="GO:0020037">
    <property type="term" value="F:heme binding"/>
    <property type="evidence" value="ECO:0007669"/>
    <property type="project" value="TreeGrafter"/>
</dbReference>
<organism evidence="15 16">
    <name type="scientific">Bosea psychrotolerans</name>
    <dbReference type="NCBI Taxonomy" id="1871628"/>
    <lineage>
        <taxon>Bacteria</taxon>
        <taxon>Pseudomonadati</taxon>
        <taxon>Pseudomonadota</taxon>
        <taxon>Alphaproteobacteria</taxon>
        <taxon>Hyphomicrobiales</taxon>
        <taxon>Boseaceae</taxon>
        <taxon>Bosea</taxon>
    </lineage>
</organism>
<feature type="domain" description="Cytochrome b561 bacterial/Ni-hydrogenase" evidence="14">
    <location>
        <begin position="5"/>
        <end position="174"/>
    </location>
</feature>
<dbReference type="SUPFAM" id="SSF81342">
    <property type="entry name" value="Transmembrane di-heme cytochromes"/>
    <property type="match status" value="1"/>
</dbReference>
<evidence type="ECO:0000313" key="15">
    <source>
        <dbReference type="EMBL" id="POR50339.1"/>
    </source>
</evidence>
<evidence type="ECO:0000256" key="5">
    <source>
        <dbReference type="ARBA" id="ARBA00022617"/>
    </source>
</evidence>
<dbReference type="RefSeq" id="WP_103719126.1">
    <property type="nucleotide sequence ID" value="NZ_PQFZ01000009.1"/>
</dbReference>
<keyword evidence="7" id="KW-0479">Metal-binding</keyword>
<keyword evidence="9 13" id="KW-1133">Transmembrane helix</keyword>
<dbReference type="InterPro" id="IPR052168">
    <property type="entry name" value="Cytochrome_b561_oxidase"/>
</dbReference>